<dbReference type="InterPro" id="IPR038765">
    <property type="entry name" value="Papain-like_cys_pep_sf"/>
</dbReference>
<keyword evidence="6" id="KW-1185">Reference proteome</keyword>
<proteinExistence type="inferred from homology"/>
<dbReference type="Gene3D" id="3.40.395.10">
    <property type="entry name" value="Adenoviral Proteinase, Chain A"/>
    <property type="match status" value="1"/>
</dbReference>
<gene>
    <name evidence="5" type="ORF">PIB30_068847</name>
</gene>
<feature type="domain" description="Ubiquitin-like protease family profile" evidence="4">
    <location>
        <begin position="135"/>
        <end position="341"/>
    </location>
</feature>
<reference evidence="5 6" key="1">
    <citation type="journal article" date="2023" name="Plants (Basel)">
        <title>Bridging the Gap: Combining Genomics and Transcriptomics Approaches to Understand Stylosanthes scabra, an Orphan Legume from the Brazilian Caatinga.</title>
        <authorList>
            <person name="Ferreira-Neto J.R.C."/>
            <person name="da Silva M.D."/>
            <person name="Binneck E."/>
            <person name="de Melo N.F."/>
            <person name="da Silva R.H."/>
            <person name="de Melo A.L.T.M."/>
            <person name="Pandolfi V."/>
            <person name="Bustamante F.O."/>
            <person name="Brasileiro-Vidal A.C."/>
            <person name="Benko-Iseppon A.M."/>
        </authorList>
    </citation>
    <scope>NUCLEOTIDE SEQUENCE [LARGE SCALE GENOMIC DNA]</scope>
    <source>
        <tissue evidence="5">Leaves</tissue>
    </source>
</reference>
<dbReference type="SUPFAM" id="SSF54001">
    <property type="entry name" value="Cysteine proteinases"/>
    <property type="match status" value="1"/>
</dbReference>
<keyword evidence="3" id="KW-0378">Hydrolase</keyword>
<evidence type="ECO:0000256" key="3">
    <source>
        <dbReference type="ARBA" id="ARBA00022801"/>
    </source>
</evidence>
<evidence type="ECO:0000259" key="4">
    <source>
        <dbReference type="PROSITE" id="PS50600"/>
    </source>
</evidence>
<dbReference type="Proteomes" id="UP001341840">
    <property type="component" value="Unassembled WGS sequence"/>
</dbReference>
<dbReference type="EMBL" id="JASCZI010000745">
    <property type="protein sequence ID" value="MED6113223.1"/>
    <property type="molecule type" value="Genomic_DNA"/>
</dbReference>
<evidence type="ECO:0000256" key="1">
    <source>
        <dbReference type="ARBA" id="ARBA00005234"/>
    </source>
</evidence>
<name>A0ABU6QMZ0_9FABA</name>
<dbReference type="InterPro" id="IPR003653">
    <property type="entry name" value="Peptidase_C48_C"/>
</dbReference>
<evidence type="ECO:0000313" key="5">
    <source>
        <dbReference type="EMBL" id="MED6113223.1"/>
    </source>
</evidence>
<comment type="caution">
    <text evidence="5">The sequence shown here is derived from an EMBL/GenBank/DDBJ whole genome shotgun (WGS) entry which is preliminary data.</text>
</comment>
<dbReference type="PROSITE" id="PS50600">
    <property type="entry name" value="ULP_PROTEASE"/>
    <property type="match status" value="1"/>
</dbReference>
<sequence>MAACELAEKASENKNNDADAKIEACEEAKILIFLRRVVESLVAEAQEKEAVTDLKKIQPRALGPMMVAPMAAQAASVSLQKEEYDLIKAFDLGFGTPVPQQQPLEEFYDLDDFPEEPESFVTPSGPPPVNKISRDLIERCVAWALTKKEGTNYEIIFQFNGDFHLEIITAYSLVMNKAPIPRLQSEIYILPPSALSTVLDRYGANFVDIETKKVYSVNSLKSNEHLKLVDNSKLINHRYLFAPILYADHWWMYVPDKKKKAFFLIDSIPKDNPSADRTKVNRFAGNLINHLLEIAGFVSLLAKATKKKPAQISWHPRYVQIHKQPNSYDCGTFIMKWMELLDPTKLDGCKKYDIEDWTSEQLQDFRNEMISEILLGKSNKLSQKALEGALGITIHRPSAVLQSPYVQVTTEELNKIN</sequence>
<organism evidence="5 6">
    <name type="scientific">Stylosanthes scabra</name>
    <dbReference type="NCBI Taxonomy" id="79078"/>
    <lineage>
        <taxon>Eukaryota</taxon>
        <taxon>Viridiplantae</taxon>
        <taxon>Streptophyta</taxon>
        <taxon>Embryophyta</taxon>
        <taxon>Tracheophyta</taxon>
        <taxon>Spermatophyta</taxon>
        <taxon>Magnoliopsida</taxon>
        <taxon>eudicotyledons</taxon>
        <taxon>Gunneridae</taxon>
        <taxon>Pentapetalae</taxon>
        <taxon>rosids</taxon>
        <taxon>fabids</taxon>
        <taxon>Fabales</taxon>
        <taxon>Fabaceae</taxon>
        <taxon>Papilionoideae</taxon>
        <taxon>50 kb inversion clade</taxon>
        <taxon>dalbergioids sensu lato</taxon>
        <taxon>Dalbergieae</taxon>
        <taxon>Pterocarpus clade</taxon>
        <taxon>Stylosanthes</taxon>
    </lineage>
</organism>
<evidence type="ECO:0000256" key="2">
    <source>
        <dbReference type="ARBA" id="ARBA00022670"/>
    </source>
</evidence>
<dbReference type="Pfam" id="PF02902">
    <property type="entry name" value="Peptidase_C48"/>
    <property type="match status" value="1"/>
</dbReference>
<accession>A0ABU6QMZ0</accession>
<protein>
    <recommendedName>
        <fullName evidence="4">Ubiquitin-like protease family profile domain-containing protein</fullName>
    </recommendedName>
</protein>
<evidence type="ECO:0000313" key="6">
    <source>
        <dbReference type="Proteomes" id="UP001341840"/>
    </source>
</evidence>
<keyword evidence="2" id="KW-0645">Protease</keyword>
<comment type="similarity">
    <text evidence="1">Belongs to the peptidase C48 family.</text>
</comment>